<dbReference type="EMBL" id="BORT01000003">
    <property type="protein sequence ID" value="GIO46296.1"/>
    <property type="molecule type" value="Genomic_DNA"/>
</dbReference>
<accession>A0A919Y7C3</accession>
<keyword evidence="2" id="KW-0547">Nucleotide-binding</keyword>
<dbReference type="CDD" id="cd03230">
    <property type="entry name" value="ABC_DR_subfamily_A"/>
    <property type="match status" value="1"/>
</dbReference>
<sequence length="288" mass="32725">MELLQFNEVSKRFSKKNVLENVSFTLQANECAALIGPNGSGKSTIINLMLDLLTPDGGSIKRNYRPTHDVGVMFQNDYFPENLRVREVLDLHQSYYGVKNLVDEILQSTELSSVAKSNVFSLSGGQKRRLSLAIALLVAPKLLFLDEPTNGMDVQSRELFWNQIQQLKKSERTIFVTSHNLDELNDYCDRFIFLKNGVIVKDITKAEMRNERMLVIASPTPDTVHAVCRNYGGRMAEDILFVPGAAVNDQLLSYLQEQQVNYAERFKDVKDVYREIYMQEGSGEKASR</sequence>
<gene>
    <name evidence="5" type="ORF">J34TS1_10610</name>
</gene>
<dbReference type="GO" id="GO:0005524">
    <property type="term" value="F:ATP binding"/>
    <property type="evidence" value="ECO:0007669"/>
    <property type="project" value="UniProtKB-KW"/>
</dbReference>
<dbReference type="SUPFAM" id="SSF52540">
    <property type="entry name" value="P-loop containing nucleoside triphosphate hydrolases"/>
    <property type="match status" value="1"/>
</dbReference>
<dbReference type="GO" id="GO:0016887">
    <property type="term" value="F:ATP hydrolysis activity"/>
    <property type="evidence" value="ECO:0007669"/>
    <property type="project" value="InterPro"/>
</dbReference>
<dbReference type="PROSITE" id="PS00211">
    <property type="entry name" value="ABC_TRANSPORTER_1"/>
    <property type="match status" value="1"/>
</dbReference>
<evidence type="ECO:0000313" key="5">
    <source>
        <dbReference type="EMBL" id="GIO46296.1"/>
    </source>
</evidence>
<feature type="domain" description="ABC transporter" evidence="4">
    <location>
        <begin position="4"/>
        <end position="221"/>
    </location>
</feature>
<organism evidence="5 6">
    <name type="scientific">Paenibacillus azoreducens</name>
    <dbReference type="NCBI Taxonomy" id="116718"/>
    <lineage>
        <taxon>Bacteria</taxon>
        <taxon>Bacillati</taxon>
        <taxon>Bacillota</taxon>
        <taxon>Bacilli</taxon>
        <taxon>Bacillales</taxon>
        <taxon>Paenibacillaceae</taxon>
        <taxon>Paenibacillus</taxon>
    </lineage>
</organism>
<dbReference type="InterPro" id="IPR003593">
    <property type="entry name" value="AAA+_ATPase"/>
</dbReference>
<dbReference type="Proteomes" id="UP000682811">
    <property type="component" value="Unassembled WGS sequence"/>
</dbReference>
<dbReference type="PANTHER" id="PTHR42711:SF17">
    <property type="entry name" value="ABC TRANSPORTER ATP-BINDING PROTEIN"/>
    <property type="match status" value="1"/>
</dbReference>
<evidence type="ECO:0000256" key="2">
    <source>
        <dbReference type="ARBA" id="ARBA00022741"/>
    </source>
</evidence>
<comment type="caution">
    <text evidence="5">The sequence shown here is derived from an EMBL/GenBank/DDBJ whole genome shotgun (WGS) entry which is preliminary data.</text>
</comment>
<dbReference type="InterPro" id="IPR017871">
    <property type="entry name" value="ABC_transporter-like_CS"/>
</dbReference>
<dbReference type="PROSITE" id="PS50893">
    <property type="entry name" value="ABC_TRANSPORTER_2"/>
    <property type="match status" value="1"/>
</dbReference>
<keyword evidence="1" id="KW-0813">Transport</keyword>
<reference evidence="5 6" key="1">
    <citation type="submission" date="2021-03" db="EMBL/GenBank/DDBJ databases">
        <title>Antimicrobial resistance genes in bacteria isolated from Japanese honey, and their potential for conferring macrolide and lincosamide resistance in the American foulbrood pathogen Paenibacillus larvae.</title>
        <authorList>
            <person name="Okamoto M."/>
            <person name="Kumagai M."/>
            <person name="Kanamori H."/>
            <person name="Takamatsu D."/>
        </authorList>
    </citation>
    <scope>NUCLEOTIDE SEQUENCE [LARGE SCALE GENOMIC DNA]</scope>
    <source>
        <strain evidence="5 6">J34TS1</strain>
    </source>
</reference>
<keyword evidence="6" id="KW-1185">Reference proteome</keyword>
<dbReference type="Pfam" id="PF00005">
    <property type="entry name" value="ABC_tran"/>
    <property type="match status" value="1"/>
</dbReference>
<proteinExistence type="predicted"/>
<evidence type="ECO:0000256" key="3">
    <source>
        <dbReference type="ARBA" id="ARBA00022840"/>
    </source>
</evidence>
<evidence type="ECO:0000256" key="1">
    <source>
        <dbReference type="ARBA" id="ARBA00022448"/>
    </source>
</evidence>
<dbReference type="InterPro" id="IPR003439">
    <property type="entry name" value="ABC_transporter-like_ATP-bd"/>
</dbReference>
<dbReference type="InterPro" id="IPR050763">
    <property type="entry name" value="ABC_transporter_ATP-binding"/>
</dbReference>
<dbReference type="Gene3D" id="3.40.50.300">
    <property type="entry name" value="P-loop containing nucleotide triphosphate hydrolases"/>
    <property type="match status" value="1"/>
</dbReference>
<name>A0A919Y7C3_9BACL</name>
<dbReference type="RefSeq" id="WP_212977337.1">
    <property type="nucleotide sequence ID" value="NZ_AP025343.1"/>
</dbReference>
<dbReference type="PANTHER" id="PTHR42711">
    <property type="entry name" value="ABC TRANSPORTER ATP-BINDING PROTEIN"/>
    <property type="match status" value="1"/>
</dbReference>
<dbReference type="InterPro" id="IPR027417">
    <property type="entry name" value="P-loop_NTPase"/>
</dbReference>
<protein>
    <submittedName>
        <fullName evidence="5">ABC transporter ATP-binding protein</fullName>
    </submittedName>
</protein>
<evidence type="ECO:0000313" key="6">
    <source>
        <dbReference type="Proteomes" id="UP000682811"/>
    </source>
</evidence>
<evidence type="ECO:0000259" key="4">
    <source>
        <dbReference type="PROSITE" id="PS50893"/>
    </source>
</evidence>
<keyword evidence="3 5" id="KW-0067">ATP-binding</keyword>
<dbReference type="AlphaFoldDB" id="A0A919Y7C3"/>
<dbReference type="SMART" id="SM00382">
    <property type="entry name" value="AAA"/>
    <property type="match status" value="1"/>
</dbReference>